<dbReference type="SMART" id="SM00020">
    <property type="entry name" value="Tryp_SPc"/>
    <property type="match status" value="1"/>
</dbReference>
<evidence type="ECO:0000256" key="7">
    <source>
        <dbReference type="SAM" id="SignalP"/>
    </source>
</evidence>
<evidence type="ECO:0000256" key="5">
    <source>
        <dbReference type="ARBA" id="ARBA00023157"/>
    </source>
</evidence>
<dbReference type="FunFam" id="2.40.10.10:FF:000036">
    <property type="entry name" value="Trypsin beta"/>
    <property type="match status" value="1"/>
</dbReference>
<keyword evidence="10" id="KW-1185">Reference proteome</keyword>
<keyword evidence="3 6" id="KW-0378">Hydrolase</keyword>
<reference evidence="9 10" key="1">
    <citation type="journal article" date="2007" name="Nature">
        <title>Evolution of genes and genomes on the Drosophila phylogeny.</title>
        <authorList>
            <consortium name="Drosophila 12 Genomes Consortium"/>
            <person name="Clark A.G."/>
            <person name="Eisen M.B."/>
            <person name="Smith D.R."/>
            <person name="Bergman C.M."/>
            <person name="Oliver B."/>
            <person name="Markow T.A."/>
            <person name="Kaufman T.C."/>
            <person name="Kellis M."/>
            <person name="Gelbart W."/>
            <person name="Iyer V.N."/>
            <person name="Pollard D.A."/>
            <person name="Sackton T.B."/>
            <person name="Larracuente A.M."/>
            <person name="Singh N.D."/>
            <person name="Abad J.P."/>
            <person name="Abt D.N."/>
            <person name="Adryan B."/>
            <person name="Aguade M."/>
            <person name="Akashi H."/>
            <person name="Anderson W.W."/>
            <person name="Aquadro C.F."/>
            <person name="Ardell D.H."/>
            <person name="Arguello R."/>
            <person name="Artieri C.G."/>
            <person name="Barbash D.A."/>
            <person name="Barker D."/>
            <person name="Barsanti P."/>
            <person name="Batterham P."/>
            <person name="Batzoglou S."/>
            <person name="Begun D."/>
            <person name="Bhutkar A."/>
            <person name="Blanco E."/>
            <person name="Bosak S.A."/>
            <person name="Bradley R.K."/>
            <person name="Brand A.D."/>
            <person name="Brent M.R."/>
            <person name="Brooks A.N."/>
            <person name="Brown R.H."/>
            <person name="Butlin R.K."/>
            <person name="Caggese C."/>
            <person name="Calvi B.R."/>
            <person name="Bernardo de Carvalho A."/>
            <person name="Caspi A."/>
            <person name="Castrezana S."/>
            <person name="Celniker S.E."/>
            <person name="Chang J.L."/>
            <person name="Chapple C."/>
            <person name="Chatterji S."/>
            <person name="Chinwalla A."/>
            <person name="Civetta A."/>
            <person name="Clifton S.W."/>
            <person name="Comeron J.M."/>
            <person name="Costello J.C."/>
            <person name="Coyne J.A."/>
            <person name="Daub J."/>
            <person name="David R.G."/>
            <person name="Delcher A.L."/>
            <person name="Delehaunty K."/>
            <person name="Do C.B."/>
            <person name="Ebling H."/>
            <person name="Edwards K."/>
            <person name="Eickbush T."/>
            <person name="Evans J.D."/>
            <person name="Filipski A."/>
            <person name="Findeiss S."/>
            <person name="Freyhult E."/>
            <person name="Fulton L."/>
            <person name="Fulton R."/>
            <person name="Garcia A.C."/>
            <person name="Gardiner A."/>
            <person name="Garfield D.A."/>
            <person name="Garvin B.E."/>
            <person name="Gibson G."/>
            <person name="Gilbert D."/>
            <person name="Gnerre S."/>
            <person name="Godfrey J."/>
            <person name="Good R."/>
            <person name="Gotea V."/>
            <person name="Gravely B."/>
            <person name="Greenberg A.J."/>
            <person name="Griffiths-Jones S."/>
            <person name="Gross S."/>
            <person name="Guigo R."/>
            <person name="Gustafson E.A."/>
            <person name="Haerty W."/>
            <person name="Hahn M.W."/>
            <person name="Halligan D.L."/>
            <person name="Halpern A.L."/>
            <person name="Halter G.M."/>
            <person name="Han M.V."/>
            <person name="Heger A."/>
            <person name="Hillier L."/>
            <person name="Hinrichs A.S."/>
            <person name="Holmes I."/>
            <person name="Hoskins R.A."/>
            <person name="Hubisz M.J."/>
            <person name="Hultmark D."/>
            <person name="Huntley M.A."/>
            <person name="Jaffe D.B."/>
            <person name="Jagadeeshan S."/>
            <person name="Jeck W.R."/>
            <person name="Johnson J."/>
            <person name="Jones C.D."/>
            <person name="Jordan W.C."/>
            <person name="Karpen G.H."/>
            <person name="Kataoka E."/>
            <person name="Keightley P.D."/>
            <person name="Kheradpour P."/>
            <person name="Kirkness E.F."/>
            <person name="Koerich L.B."/>
            <person name="Kristiansen K."/>
            <person name="Kudrna D."/>
            <person name="Kulathinal R.J."/>
            <person name="Kumar S."/>
            <person name="Kwok R."/>
            <person name="Lander E."/>
            <person name="Langley C.H."/>
            <person name="Lapoint R."/>
            <person name="Lazzaro B.P."/>
            <person name="Lee S.J."/>
            <person name="Levesque L."/>
            <person name="Li R."/>
            <person name="Lin C.F."/>
            <person name="Lin M.F."/>
            <person name="Lindblad-Toh K."/>
            <person name="Llopart A."/>
            <person name="Long M."/>
            <person name="Low L."/>
            <person name="Lozovsky E."/>
            <person name="Lu J."/>
            <person name="Luo M."/>
            <person name="Machado C.A."/>
            <person name="Makalowski W."/>
            <person name="Marzo M."/>
            <person name="Matsuda M."/>
            <person name="Matzkin L."/>
            <person name="McAllister B."/>
            <person name="McBride C.S."/>
            <person name="McKernan B."/>
            <person name="McKernan K."/>
            <person name="Mendez-Lago M."/>
            <person name="Minx P."/>
            <person name="Mollenhauer M.U."/>
            <person name="Montooth K."/>
            <person name="Mount S.M."/>
            <person name="Mu X."/>
            <person name="Myers E."/>
            <person name="Negre B."/>
            <person name="Newfeld S."/>
            <person name="Nielsen R."/>
            <person name="Noor M.A."/>
            <person name="O'Grady P."/>
            <person name="Pachter L."/>
            <person name="Papaceit M."/>
            <person name="Parisi M.J."/>
            <person name="Parisi M."/>
            <person name="Parts L."/>
            <person name="Pedersen J.S."/>
            <person name="Pesole G."/>
            <person name="Phillippy A.M."/>
            <person name="Ponting C.P."/>
            <person name="Pop M."/>
            <person name="Porcelli D."/>
            <person name="Powell J.R."/>
            <person name="Prohaska S."/>
            <person name="Pruitt K."/>
            <person name="Puig M."/>
            <person name="Quesneville H."/>
            <person name="Ram K.R."/>
            <person name="Rand D."/>
            <person name="Rasmussen M.D."/>
            <person name="Reed L.K."/>
            <person name="Reenan R."/>
            <person name="Reily A."/>
            <person name="Remington K.A."/>
            <person name="Rieger T.T."/>
            <person name="Ritchie M.G."/>
            <person name="Robin C."/>
            <person name="Rogers Y.H."/>
            <person name="Rohde C."/>
            <person name="Rozas J."/>
            <person name="Rubenfield M.J."/>
            <person name="Ruiz A."/>
            <person name="Russo S."/>
            <person name="Salzberg S.L."/>
            <person name="Sanchez-Gracia A."/>
            <person name="Saranga D.J."/>
            <person name="Sato H."/>
            <person name="Schaeffer S.W."/>
            <person name="Schatz M.C."/>
            <person name="Schlenke T."/>
            <person name="Schwartz R."/>
            <person name="Segarra C."/>
            <person name="Singh R.S."/>
            <person name="Sirot L."/>
            <person name="Sirota M."/>
            <person name="Sisneros N.B."/>
            <person name="Smith C.D."/>
            <person name="Smith T.F."/>
            <person name="Spieth J."/>
            <person name="Stage D.E."/>
            <person name="Stark A."/>
            <person name="Stephan W."/>
            <person name="Strausberg R.L."/>
            <person name="Strempel S."/>
            <person name="Sturgill D."/>
            <person name="Sutton G."/>
            <person name="Sutton G.G."/>
            <person name="Tao W."/>
            <person name="Teichmann S."/>
            <person name="Tobari Y.N."/>
            <person name="Tomimura Y."/>
            <person name="Tsolas J.M."/>
            <person name="Valente V.L."/>
            <person name="Venter E."/>
            <person name="Venter J.C."/>
            <person name="Vicario S."/>
            <person name="Vieira F.G."/>
            <person name="Vilella A.J."/>
            <person name="Villasante A."/>
            <person name="Walenz B."/>
            <person name="Wang J."/>
            <person name="Wasserman M."/>
            <person name="Watts T."/>
            <person name="Wilson D."/>
            <person name="Wilson R.K."/>
            <person name="Wing R.A."/>
            <person name="Wolfner M.F."/>
            <person name="Wong A."/>
            <person name="Wong G.K."/>
            <person name="Wu C.I."/>
            <person name="Wu G."/>
            <person name="Yamamoto D."/>
            <person name="Yang H.P."/>
            <person name="Yang S.P."/>
            <person name="Yorke J.A."/>
            <person name="Yoshida K."/>
            <person name="Zdobnov E."/>
            <person name="Zhang P."/>
            <person name="Zhang Y."/>
            <person name="Zimin A.V."/>
            <person name="Baldwin J."/>
            <person name="Abdouelleil A."/>
            <person name="Abdulkadir J."/>
            <person name="Abebe A."/>
            <person name="Abera B."/>
            <person name="Abreu J."/>
            <person name="Acer S.C."/>
            <person name="Aftuck L."/>
            <person name="Alexander A."/>
            <person name="An P."/>
            <person name="Anderson E."/>
            <person name="Anderson S."/>
            <person name="Arachi H."/>
            <person name="Azer M."/>
            <person name="Bachantsang P."/>
            <person name="Barry A."/>
            <person name="Bayul T."/>
            <person name="Berlin A."/>
            <person name="Bessette D."/>
            <person name="Bloom T."/>
            <person name="Blye J."/>
            <person name="Boguslavskiy L."/>
            <person name="Bonnet C."/>
            <person name="Boukhgalter B."/>
            <person name="Bourzgui I."/>
            <person name="Brown A."/>
            <person name="Cahill P."/>
            <person name="Channer S."/>
            <person name="Cheshatsang Y."/>
            <person name="Chuda L."/>
            <person name="Citroen M."/>
            <person name="Collymore A."/>
            <person name="Cooke P."/>
            <person name="Costello M."/>
            <person name="D'Aco K."/>
            <person name="Daza R."/>
            <person name="De Haan G."/>
            <person name="DeGray S."/>
            <person name="DeMaso C."/>
            <person name="Dhargay N."/>
            <person name="Dooley K."/>
            <person name="Dooley E."/>
            <person name="Doricent M."/>
            <person name="Dorje P."/>
            <person name="Dorjee K."/>
            <person name="Dupes A."/>
            <person name="Elong R."/>
            <person name="Falk J."/>
            <person name="Farina A."/>
            <person name="Faro S."/>
            <person name="Ferguson D."/>
            <person name="Fisher S."/>
            <person name="Foley C.D."/>
            <person name="Franke A."/>
            <person name="Friedrich D."/>
            <person name="Gadbois L."/>
            <person name="Gearin G."/>
            <person name="Gearin C.R."/>
            <person name="Giannoukos G."/>
            <person name="Goode T."/>
            <person name="Graham J."/>
            <person name="Grandbois E."/>
            <person name="Grewal S."/>
            <person name="Gyaltsen K."/>
            <person name="Hafez N."/>
            <person name="Hagos B."/>
            <person name="Hall J."/>
            <person name="Henson C."/>
            <person name="Hollinger A."/>
            <person name="Honan T."/>
            <person name="Huard M.D."/>
            <person name="Hughes L."/>
            <person name="Hurhula B."/>
            <person name="Husby M.E."/>
            <person name="Kamat A."/>
            <person name="Kanga B."/>
            <person name="Kashin S."/>
            <person name="Khazanovich D."/>
            <person name="Kisner P."/>
            <person name="Lance K."/>
            <person name="Lara M."/>
            <person name="Lee W."/>
            <person name="Lennon N."/>
            <person name="Letendre F."/>
            <person name="LeVine R."/>
            <person name="Lipovsky A."/>
            <person name="Liu X."/>
            <person name="Liu J."/>
            <person name="Liu S."/>
            <person name="Lokyitsang T."/>
            <person name="Lokyitsang Y."/>
            <person name="Lubonja R."/>
            <person name="Lui A."/>
            <person name="MacDonald P."/>
            <person name="Magnisalis V."/>
            <person name="Maru K."/>
            <person name="Matthews C."/>
            <person name="McCusker W."/>
            <person name="McDonough S."/>
            <person name="Mehta T."/>
            <person name="Meldrim J."/>
            <person name="Meneus L."/>
            <person name="Mihai O."/>
            <person name="Mihalev A."/>
            <person name="Mihova T."/>
            <person name="Mittelman R."/>
            <person name="Mlenga V."/>
            <person name="Montmayeur A."/>
            <person name="Mulrain L."/>
            <person name="Navidi A."/>
            <person name="Naylor J."/>
            <person name="Negash T."/>
            <person name="Nguyen T."/>
            <person name="Nguyen N."/>
            <person name="Nicol R."/>
            <person name="Norbu C."/>
            <person name="Norbu N."/>
            <person name="Novod N."/>
            <person name="O'Neill B."/>
            <person name="Osman S."/>
            <person name="Markiewicz E."/>
            <person name="Oyono O.L."/>
            <person name="Patti C."/>
            <person name="Phunkhang P."/>
            <person name="Pierre F."/>
            <person name="Priest M."/>
            <person name="Raghuraman S."/>
            <person name="Rege F."/>
            <person name="Reyes R."/>
            <person name="Rise C."/>
            <person name="Rogov P."/>
            <person name="Ross K."/>
            <person name="Ryan E."/>
            <person name="Settipalli S."/>
            <person name="Shea T."/>
            <person name="Sherpa N."/>
            <person name="Shi L."/>
            <person name="Shih D."/>
            <person name="Sparrow T."/>
            <person name="Spaulding J."/>
            <person name="Stalker J."/>
            <person name="Stange-Thomann N."/>
            <person name="Stavropoulos S."/>
            <person name="Stone C."/>
            <person name="Strader C."/>
            <person name="Tesfaye S."/>
            <person name="Thomson T."/>
            <person name="Thoulutsang Y."/>
            <person name="Thoulutsang D."/>
            <person name="Topham K."/>
            <person name="Topping I."/>
            <person name="Tsamla T."/>
            <person name="Vassiliev H."/>
            <person name="Vo A."/>
            <person name="Wangchuk T."/>
            <person name="Wangdi T."/>
            <person name="Weiand M."/>
            <person name="Wilkinson J."/>
            <person name="Wilson A."/>
            <person name="Yadav S."/>
            <person name="Young G."/>
            <person name="Yu Q."/>
            <person name="Zembek L."/>
            <person name="Zhong D."/>
            <person name="Zimmer A."/>
            <person name="Zwirko Z."/>
            <person name="Jaffe D.B."/>
            <person name="Alvarez P."/>
            <person name="Brockman W."/>
            <person name="Butler J."/>
            <person name="Chin C."/>
            <person name="Gnerre S."/>
            <person name="Grabherr M."/>
            <person name="Kleber M."/>
            <person name="Mauceli E."/>
            <person name="MacCallum I."/>
        </authorList>
    </citation>
    <scope>NUCLEOTIDE SEQUENCE [LARGE SCALE GENOMIC DNA]</scope>
    <source>
        <strain evidence="10">Tucson 14030-0811.24</strain>
    </source>
</reference>
<dbReference type="Gene3D" id="2.40.10.10">
    <property type="entry name" value="Trypsin-like serine proteases"/>
    <property type="match status" value="1"/>
</dbReference>
<dbReference type="InParanoid" id="B4MTQ7"/>
<evidence type="ECO:0000256" key="3">
    <source>
        <dbReference type="ARBA" id="ARBA00022801"/>
    </source>
</evidence>
<dbReference type="GO" id="GO:0004252">
    <property type="term" value="F:serine-type endopeptidase activity"/>
    <property type="evidence" value="ECO:0007669"/>
    <property type="project" value="InterPro"/>
</dbReference>
<dbReference type="OrthoDB" id="10061449at2759"/>
<dbReference type="InterPro" id="IPR001314">
    <property type="entry name" value="Peptidase_S1A"/>
</dbReference>
<dbReference type="Proteomes" id="UP000007798">
    <property type="component" value="Unassembled WGS sequence"/>
</dbReference>
<evidence type="ECO:0000313" key="9">
    <source>
        <dbReference type="EMBL" id="EDW75496.1"/>
    </source>
</evidence>
<dbReference type="EMBL" id="CH963852">
    <property type="protein sequence ID" value="EDW75496.1"/>
    <property type="molecule type" value="Genomic_DNA"/>
</dbReference>
<dbReference type="CDD" id="cd00190">
    <property type="entry name" value="Tryp_SPc"/>
    <property type="match status" value="1"/>
</dbReference>
<dbReference type="PRINTS" id="PR00722">
    <property type="entry name" value="CHYMOTRYPSIN"/>
</dbReference>
<dbReference type="Pfam" id="PF00089">
    <property type="entry name" value="Trypsin"/>
    <property type="match status" value="1"/>
</dbReference>
<gene>
    <name evidence="9" type="primary">Dwil\GK23888</name>
    <name evidence="9" type="ORF">Dwil_GK23888</name>
</gene>
<dbReference type="SUPFAM" id="SSF50494">
    <property type="entry name" value="Trypsin-like serine proteases"/>
    <property type="match status" value="1"/>
</dbReference>
<keyword evidence="7" id="KW-0732">Signal</keyword>
<evidence type="ECO:0000259" key="8">
    <source>
        <dbReference type="PROSITE" id="PS50240"/>
    </source>
</evidence>
<proteinExistence type="predicted"/>
<keyword evidence="2 6" id="KW-0645">Protease</keyword>
<name>B4MTQ7_DROWI</name>
<protein>
    <recommendedName>
        <fullName evidence="8">Peptidase S1 domain-containing protein</fullName>
    </recommendedName>
</protein>
<keyword evidence="5" id="KW-1015">Disulfide bond</keyword>
<dbReference type="PROSITE" id="PS50240">
    <property type="entry name" value="TRYPSIN_DOM"/>
    <property type="match status" value="1"/>
</dbReference>
<dbReference type="AlphaFoldDB" id="B4MTQ7"/>
<dbReference type="STRING" id="7260.B4MTQ7"/>
<dbReference type="PANTHER" id="PTHR24250:SF50">
    <property type="entry name" value="PEPTIDASE S1 DOMAIN-CONTAINING PROTEIN"/>
    <property type="match status" value="1"/>
</dbReference>
<dbReference type="GO" id="GO:0005576">
    <property type="term" value="C:extracellular region"/>
    <property type="evidence" value="ECO:0007669"/>
    <property type="project" value="UniProtKB-SubCell"/>
</dbReference>
<evidence type="ECO:0000256" key="1">
    <source>
        <dbReference type="ARBA" id="ARBA00004239"/>
    </source>
</evidence>
<dbReference type="InterPro" id="IPR001254">
    <property type="entry name" value="Trypsin_dom"/>
</dbReference>
<feature type="signal peptide" evidence="7">
    <location>
        <begin position="1"/>
        <end position="17"/>
    </location>
</feature>
<dbReference type="eggNOG" id="KOG3627">
    <property type="taxonomic scope" value="Eukaryota"/>
</dbReference>
<dbReference type="GO" id="GO:0006508">
    <property type="term" value="P:proteolysis"/>
    <property type="evidence" value="ECO:0007669"/>
    <property type="project" value="UniProtKB-KW"/>
</dbReference>
<dbReference type="OMA" id="HENYGGG"/>
<dbReference type="PANTHER" id="PTHR24250">
    <property type="entry name" value="CHYMOTRYPSIN-RELATED"/>
    <property type="match status" value="1"/>
</dbReference>
<comment type="subcellular location">
    <subcellularLocation>
        <location evidence="1">Secreted</location>
        <location evidence="1">Extracellular space</location>
    </subcellularLocation>
</comment>
<dbReference type="HOGENOM" id="CLU_006842_7_6_1"/>
<organism evidence="9 10">
    <name type="scientific">Drosophila willistoni</name>
    <name type="common">Fruit fly</name>
    <dbReference type="NCBI Taxonomy" id="7260"/>
    <lineage>
        <taxon>Eukaryota</taxon>
        <taxon>Metazoa</taxon>
        <taxon>Ecdysozoa</taxon>
        <taxon>Arthropoda</taxon>
        <taxon>Hexapoda</taxon>
        <taxon>Insecta</taxon>
        <taxon>Pterygota</taxon>
        <taxon>Neoptera</taxon>
        <taxon>Endopterygota</taxon>
        <taxon>Diptera</taxon>
        <taxon>Brachycera</taxon>
        <taxon>Muscomorpha</taxon>
        <taxon>Ephydroidea</taxon>
        <taxon>Drosophilidae</taxon>
        <taxon>Drosophila</taxon>
        <taxon>Sophophora</taxon>
    </lineage>
</organism>
<feature type="chain" id="PRO_5002818599" description="Peptidase S1 domain-containing protein" evidence="7">
    <location>
        <begin position="18"/>
        <end position="268"/>
    </location>
</feature>
<dbReference type="InterPro" id="IPR009003">
    <property type="entry name" value="Peptidase_S1_PA"/>
</dbReference>
<sequence>MKQFVVLFALAVATVSANIIAKPGFPEGRIINGQEAEPGAAPFIVSLQTESGSHFCGGSIINANTVLTAGHCMIYNVFYVVAGAHDYTDQTTTQRVRAYLSKSKVHESYGGGVGPHDIALIHLDEPLDLTAVARDGSLPVAAIALPTLQLQAIDDGVLFGWGRDNSGALAKKLQTLNVTVLDFPTCKAELPSTSSLDECNICTHNAGTADGACNGDSGGPLVSMKPDDTYQLIGIVSWGYTPCVTTKLPSVYTRVSNYTKWIQENIKE</sequence>
<dbReference type="SMR" id="B4MTQ7"/>
<dbReference type="PROSITE" id="PS00134">
    <property type="entry name" value="TRYPSIN_HIS"/>
    <property type="match status" value="1"/>
</dbReference>
<dbReference type="PhylomeDB" id="B4MTQ7"/>
<accession>B4MTQ7</accession>
<dbReference type="KEGG" id="dwi:6641661"/>
<feature type="domain" description="Peptidase S1" evidence="8">
    <location>
        <begin position="30"/>
        <end position="267"/>
    </location>
</feature>
<evidence type="ECO:0000256" key="4">
    <source>
        <dbReference type="ARBA" id="ARBA00022825"/>
    </source>
</evidence>
<dbReference type="MEROPS" id="S01.B67"/>
<evidence type="ECO:0000256" key="2">
    <source>
        <dbReference type="ARBA" id="ARBA00022670"/>
    </source>
</evidence>
<dbReference type="PROSITE" id="PS00135">
    <property type="entry name" value="TRYPSIN_SER"/>
    <property type="match status" value="1"/>
</dbReference>
<dbReference type="FunFam" id="2.40.10.10:FF:000068">
    <property type="entry name" value="transmembrane protease serine 2"/>
    <property type="match status" value="1"/>
</dbReference>
<keyword evidence="4 6" id="KW-0720">Serine protease</keyword>
<dbReference type="InterPro" id="IPR033116">
    <property type="entry name" value="TRYPSIN_SER"/>
</dbReference>
<evidence type="ECO:0000256" key="6">
    <source>
        <dbReference type="RuleBase" id="RU363034"/>
    </source>
</evidence>
<evidence type="ECO:0000313" key="10">
    <source>
        <dbReference type="Proteomes" id="UP000007798"/>
    </source>
</evidence>
<dbReference type="InterPro" id="IPR018114">
    <property type="entry name" value="TRYPSIN_HIS"/>
</dbReference>
<dbReference type="InterPro" id="IPR043504">
    <property type="entry name" value="Peptidase_S1_PA_chymotrypsin"/>
</dbReference>